<gene>
    <name evidence="2" type="ORF">EPIR_0876</name>
</gene>
<proteinExistence type="predicted"/>
<dbReference type="Proteomes" id="UP000018217">
    <property type="component" value="Unassembled WGS sequence"/>
</dbReference>
<dbReference type="InterPro" id="IPR009081">
    <property type="entry name" value="PP-bd_ACP"/>
</dbReference>
<protein>
    <recommendedName>
        <fullName evidence="1">Carrier domain-containing protein</fullName>
    </recommendedName>
</protein>
<keyword evidence="3" id="KW-1185">Reference proteome</keyword>
<comment type="caution">
    <text evidence="2">The sequence shown here is derived from an EMBL/GenBank/DDBJ whole genome shotgun (WGS) entry which is preliminary data.</text>
</comment>
<dbReference type="PROSITE" id="PS50075">
    <property type="entry name" value="CARRIER"/>
    <property type="match status" value="1"/>
</dbReference>
<dbReference type="Pfam" id="PF00550">
    <property type="entry name" value="PP-binding"/>
    <property type="match status" value="1"/>
</dbReference>
<evidence type="ECO:0000313" key="2">
    <source>
        <dbReference type="EMBL" id="CCG86241.1"/>
    </source>
</evidence>
<dbReference type="InterPro" id="IPR036736">
    <property type="entry name" value="ACP-like_sf"/>
</dbReference>
<dbReference type="RefSeq" id="WP_023654063.1">
    <property type="nucleotide sequence ID" value="NZ_CAHS01000011.1"/>
</dbReference>
<name>V5Z4J3_9GAMM</name>
<dbReference type="EMBL" id="CAHS01000011">
    <property type="protein sequence ID" value="CCG86241.1"/>
    <property type="molecule type" value="Genomic_DNA"/>
</dbReference>
<dbReference type="Gene3D" id="1.10.1200.10">
    <property type="entry name" value="ACP-like"/>
    <property type="match status" value="1"/>
</dbReference>
<organism evidence="2 3">
    <name type="scientific">Erwinia piriflorinigrans CFBP 5888</name>
    <dbReference type="NCBI Taxonomy" id="1161919"/>
    <lineage>
        <taxon>Bacteria</taxon>
        <taxon>Pseudomonadati</taxon>
        <taxon>Pseudomonadota</taxon>
        <taxon>Gammaproteobacteria</taxon>
        <taxon>Enterobacterales</taxon>
        <taxon>Erwiniaceae</taxon>
        <taxon>Erwinia</taxon>
    </lineage>
</organism>
<evidence type="ECO:0000313" key="3">
    <source>
        <dbReference type="Proteomes" id="UP000018217"/>
    </source>
</evidence>
<feature type="domain" description="Carrier" evidence="1">
    <location>
        <begin position="8"/>
        <end position="82"/>
    </location>
</feature>
<dbReference type="AlphaFoldDB" id="V5Z4J3"/>
<accession>V5Z4J3</accession>
<evidence type="ECO:0000259" key="1">
    <source>
        <dbReference type="PROSITE" id="PS50075"/>
    </source>
</evidence>
<sequence length="84" mass="9560">MSDSSEVEKSLRIVNDLLYQVNGILPNDIDPNYSLIKDLGMDSVEIIDFLVRLEEYGVVINDSKISDRLTVGYIARLVNRRRSS</sequence>
<dbReference type="SUPFAM" id="SSF47336">
    <property type="entry name" value="ACP-like"/>
    <property type="match status" value="1"/>
</dbReference>
<reference evidence="2 3" key="1">
    <citation type="journal article" date="2013" name="Syst. Appl. Microbiol.">
        <title>Phylogenetic position and virulence apparatus of the pear flower necrosis pathogen Erwinia piriflorinigrans CFBP 5888T as assessed by comparative genomics.</title>
        <authorList>
            <person name="Smits T.H."/>
            <person name="Rezzonico F."/>
            <person name="Lopez M.M."/>
            <person name="Blom J."/>
            <person name="Goesmann A."/>
            <person name="Frey J.E."/>
            <person name="Duffy B."/>
        </authorList>
    </citation>
    <scope>NUCLEOTIDE SEQUENCE [LARGE SCALE GENOMIC DNA]</scope>
    <source>
        <strain evidence="3">CFBP5888</strain>
    </source>
</reference>